<accession>A0A1S1U582</accession>
<evidence type="ECO:0008006" key="3">
    <source>
        <dbReference type="Google" id="ProtNLM"/>
    </source>
</evidence>
<dbReference type="AlphaFoldDB" id="A0A1S1U582"/>
<dbReference type="RefSeq" id="WP_071078525.1">
    <property type="nucleotide sequence ID" value="NZ_LFKP01000010.1"/>
</dbReference>
<organism evidence="1 2">
    <name type="scientific">Janthinobacterium lividum</name>
    <dbReference type="NCBI Taxonomy" id="29581"/>
    <lineage>
        <taxon>Bacteria</taxon>
        <taxon>Pseudomonadati</taxon>
        <taxon>Pseudomonadota</taxon>
        <taxon>Betaproteobacteria</taxon>
        <taxon>Burkholderiales</taxon>
        <taxon>Oxalobacteraceae</taxon>
        <taxon>Janthinobacterium</taxon>
    </lineage>
</organism>
<comment type="caution">
    <text evidence="1">The sequence shown here is derived from an EMBL/GenBank/DDBJ whole genome shotgun (WGS) entry which is preliminary data.</text>
</comment>
<dbReference type="Proteomes" id="UP000179840">
    <property type="component" value="Unassembled WGS sequence"/>
</dbReference>
<reference evidence="1 2" key="1">
    <citation type="submission" date="2015-06" db="EMBL/GenBank/DDBJ databases">
        <title>Draft genome sequencing of a biphenyl-degrading bacterium, Janthinobacterium lividum MEG1.</title>
        <authorList>
            <person name="Shimodaira J."/>
            <person name="Hatta T."/>
        </authorList>
    </citation>
    <scope>NUCLEOTIDE SEQUENCE [LARGE SCALE GENOMIC DNA]</scope>
    <source>
        <strain evidence="1 2">MEG1</strain>
    </source>
</reference>
<dbReference type="InterPro" id="IPR014858">
    <property type="entry name" value="BrxB"/>
</dbReference>
<evidence type="ECO:0000313" key="2">
    <source>
        <dbReference type="Proteomes" id="UP000179840"/>
    </source>
</evidence>
<dbReference type="Pfam" id="PF08747">
    <property type="entry name" value="BrxB"/>
    <property type="match status" value="1"/>
</dbReference>
<proteinExistence type="predicted"/>
<sequence length="187" mass="21102">MSSKLTKLIAVYREHLTVPWQKGLAAIQRVIFAVYEKEDELRLRAHAGEFELATVQANYRWLLIDITNSFPEWLAALEYRDAYFECPDDLSGYQSGEVIEYVQALIAQVREQIVAAADENTVVGLLGVGSLFGLGRVSTLVEGIKDVVPGRMLVFFPGEYHPENHAYRLLDARDGWNYLAVPLLAKE</sequence>
<name>A0A1S1U582_9BURK</name>
<protein>
    <recommendedName>
        <fullName evidence="3">DUF1788 domain-containing protein</fullName>
    </recommendedName>
</protein>
<gene>
    <name evidence="1" type="ORF">AKG95_19205</name>
</gene>
<dbReference type="EMBL" id="LFKP01000010">
    <property type="protein sequence ID" value="OHV95318.1"/>
    <property type="molecule type" value="Genomic_DNA"/>
</dbReference>
<evidence type="ECO:0000313" key="1">
    <source>
        <dbReference type="EMBL" id="OHV95318.1"/>
    </source>
</evidence>